<accession>A0A9R1R100</accession>
<dbReference type="Gramene" id="TRITD2Av1G006160.2">
    <property type="protein sequence ID" value="TRITD2Av1G006160.2"/>
    <property type="gene ID" value="TRITD2Av1G006160"/>
</dbReference>
<dbReference type="PROSITE" id="PS00107">
    <property type="entry name" value="PROTEIN_KINASE_ATP"/>
    <property type="match status" value="1"/>
</dbReference>
<feature type="domain" description="Protein kinase" evidence="2">
    <location>
        <begin position="15"/>
        <end position="291"/>
    </location>
</feature>
<keyword evidence="1" id="KW-0547">Nucleotide-binding</keyword>
<evidence type="ECO:0000313" key="4">
    <source>
        <dbReference type="Proteomes" id="UP000324705"/>
    </source>
</evidence>
<gene>
    <name evidence="3" type="ORF">TRITD_2Av1G006160</name>
</gene>
<dbReference type="Proteomes" id="UP000324705">
    <property type="component" value="Chromosome 2A"/>
</dbReference>
<dbReference type="Pfam" id="PF00069">
    <property type="entry name" value="Pkinase"/>
    <property type="match status" value="1"/>
</dbReference>
<name>A0A9R1R100_TRITD</name>
<dbReference type="InterPro" id="IPR017441">
    <property type="entry name" value="Protein_kinase_ATP_BS"/>
</dbReference>
<reference evidence="3 4" key="1">
    <citation type="submission" date="2017-09" db="EMBL/GenBank/DDBJ databases">
        <authorList>
            <consortium name="International Durum Wheat Genome Sequencing Consortium (IDWGSC)"/>
            <person name="Milanesi L."/>
        </authorList>
    </citation>
    <scope>NUCLEOTIDE SEQUENCE [LARGE SCALE GENOMIC DNA]</scope>
    <source>
        <strain evidence="4">cv. Svevo</strain>
    </source>
</reference>
<dbReference type="EMBL" id="LT934113">
    <property type="protein sequence ID" value="VAH24619.1"/>
    <property type="molecule type" value="Genomic_DNA"/>
</dbReference>
<dbReference type="PANTHER" id="PTHR45707:SF46">
    <property type="entry name" value="PROTEIN KINASE DOMAIN-CONTAINING PROTEIN"/>
    <property type="match status" value="1"/>
</dbReference>
<dbReference type="AlphaFoldDB" id="A0A9R1R100"/>
<dbReference type="PANTHER" id="PTHR45707">
    <property type="entry name" value="C2 CALCIUM/LIPID-BINDING PLANT PHOSPHORIBOSYLTRANSFERASE FAMILY PROTEIN"/>
    <property type="match status" value="1"/>
</dbReference>
<organism evidence="3 4">
    <name type="scientific">Triticum turgidum subsp. durum</name>
    <name type="common">Durum wheat</name>
    <name type="synonym">Triticum durum</name>
    <dbReference type="NCBI Taxonomy" id="4567"/>
    <lineage>
        <taxon>Eukaryota</taxon>
        <taxon>Viridiplantae</taxon>
        <taxon>Streptophyta</taxon>
        <taxon>Embryophyta</taxon>
        <taxon>Tracheophyta</taxon>
        <taxon>Spermatophyta</taxon>
        <taxon>Magnoliopsida</taxon>
        <taxon>Liliopsida</taxon>
        <taxon>Poales</taxon>
        <taxon>Poaceae</taxon>
        <taxon>BOP clade</taxon>
        <taxon>Pooideae</taxon>
        <taxon>Triticodae</taxon>
        <taxon>Triticeae</taxon>
        <taxon>Triticinae</taxon>
        <taxon>Triticum</taxon>
    </lineage>
</organism>
<keyword evidence="4" id="KW-1185">Reference proteome</keyword>
<dbReference type="Gene3D" id="3.30.200.20">
    <property type="entry name" value="Phosphorylase Kinase, domain 1"/>
    <property type="match status" value="1"/>
</dbReference>
<dbReference type="InterPro" id="IPR011009">
    <property type="entry name" value="Kinase-like_dom_sf"/>
</dbReference>
<dbReference type="OMA" id="TMMSYAS"/>
<feature type="binding site" evidence="1">
    <location>
        <position position="43"/>
    </location>
    <ligand>
        <name>ATP</name>
        <dbReference type="ChEBI" id="CHEBI:30616"/>
    </ligand>
</feature>
<keyword evidence="1" id="KW-0067">ATP-binding</keyword>
<evidence type="ECO:0000256" key="1">
    <source>
        <dbReference type="PROSITE-ProRule" id="PRU10141"/>
    </source>
</evidence>
<proteinExistence type="predicted"/>
<dbReference type="GO" id="GO:0004672">
    <property type="term" value="F:protein kinase activity"/>
    <property type="evidence" value="ECO:0007669"/>
    <property type="project" value="InterPro"/>
</dbReference>
<dbReference type="SUPFAM" id="SSF56112">
    <property type="entry name" value="Protein kinase-like (PK-like)"/>
    <property type="match status" value="1"/>
</dbReference>
<dbReference type="GO" id="GO:0005524">
    <property type="term" value="F:ATP binding"/>
    <property type="evidence" value="ECO:0007669"/>
    <property type="project" value="UniProtKB-UniRule"/>
</dbReference>
<evidence type="ECO:0000259" key="2">
    <source>
        <dbReference type="PROSITE" id="PS50011"/>
    </source>
</evidence>
<dbReference type="PROSITE" id="PS50011">
    <property type="entry name" value="PROTEIN_KINASE_DOM"/>
    <property type="match status" value="1"/>
</dbReference>
<evidence type="ECO:0000313" key="3">
    <source>
        <dbReference type="EMBL" id="VAH24619.1"/>
    </source>
</evidence>
<sequence>MDINFQLIQTITNNFAEDQKVGSGGFGDVYRAIYKGEEIAVKKFHPLHGLDDKQFAIEFCNLSKVRHQNVVRLIGYCYESRHKYMELKGELVLQTVERVLCFEYMQGGSLDKHIKDESCGLEWPTCYKIIKGTGEGLNYLHSLQGNPIFHLNLKPGNILLDRSMTPKIANLVFSRPVASTDNHDRTLGFMPPEFVDGGDISNKFDVFSLGVIMIKILAGNNGYYRCSKMSPEQFFELVTQNWTKRLQTMMSYASLKEDILRVRTCVEIALRCVAMDQNKRPTVKEIVHELEEVEANITIMSQLTVQTGSERHQVSL</sequence>
<dbReference type="PIRSF" id="PIRSF000654">
    <property type="entry name" value="Integrin-linked_kinase"/>
    <property type="match status" value="1"/>
</dbReference>
<dbReference type="InterPro" id="IPR000719">
    <property type="entry name" value="Prot_kinase_dom"/>
</dbReference>
<protein>
    <recommendedName>
        <fullName evidence="2">Protein kinase domain-containing protein</fullName>
    </recommendedName>
</protein>
<dbReference type="Gene3D" id="1.10.510.10">
    <property type="entry name" value="Transferase(Phosphotransferase) domain 1"/>
    <property type="match status" value="1"/>
</dbReference>